<comment type="caution">
    <text evidence="2">The sequence shown here is derived from an EMBL/GenBank/DDBJ whole genome shotgun (WGS) entry which is preliminary data.</text>
</comment>
<dbReference type="Proteomes" id="UP000682951">
    <property type="component" value="Unassembled WGS sequence"/>
</dbReference>
<name>A0ABS5HFH4_9BACT</name>
<keyword evidence="3" id="KW-1185">Reference proteome</keyword>
<organism evidence="2 3">
    <name type="scientific">Campylobacter anatolicus</name>
    <dbReference type="NCBI Taxonomy" id="2829105"/>
    <lineage>
        <taxon>Bacteria</taxon>
        <taxon>Pseudomonadati</taxon>
        <taxon>Campylobacterota</taxon>
        <taxon>Epsilonproteobacteria</taxon>
        <taxon>Campylobacterales</taxon>
        <taxon>Campylobacteraceae</taxon>
        <taxon>Campylobacter</taxon>
    </lineage>
</organism>
<sequence>MVIRIFYCIIAVFSIVMVFVVFQDPYFSDEIKQDVRVANMQVNDVVDYEINASVVSGIYEADEIIRYSNQDEFLHFKANVLHGNLKHDISSQKAIMRGDNITFKDSVKYDNNESLNFGSDEVIYNTKSKIAISKVPFIAIQNSDKIIGKSLRYDMVKKQTDIKGFKAWIEQERH</sequence>
<dbReference type="RefSeq" id="WP_212141317.1">
    <property type="nucleotide sequence ID" value="NZ_JAGSSW010000001.1"/>
</dbReference>
<accession>A0ABS5HFH4</accession>
<keyword evidence="1" id="KW-0472">Membrane</keyword>
<evidence type="ECO:0000313" key="2">
    <source>
        <dbReference type="EMBL" id="MBR8463015.1"/>
    </source>
</evidence>
<dbReference type="EMBL" id="JAGSSW010000001">
    <property type="protein sequence ID" value="MBR8463015.1"/>
    <property type="molecule type" value="Genomic_DNA"/>
</dbReference>
<keyword evidence="1" id="KW-0812">Transmembrane</keyword>
<feature type="transmembrane region" description="Helical" evidence="1">
    <location>
        <begin position="5"/>
        <end position="22"/>
    </location>
</feature>
<evidence type="ECO:0000256" key="1">
    <source>
        <dbReference type="SAM" id="Phobius"/>
    </source>
</evidence>
<gene>
    <name evidence="2" type="primary">lptC</name>
    <name evidence="2" type="ORF">KDD93_00295</name>
</gene>
<reference evidence="2 3" key="1">
    <citation type="submission" date="2021-04" db="EMBL/GenBank/DDBJ databases">
        <title>Molecular and phenotypic characterization and identification of bacterial isolates recovered from the Anatolian ground squirrels (Spermophilus xanthoprymnus) and which have the potential to form a new species in the Campylobacter genus.</title>
        <authorList>
            <person name="Aydin F."/>
            <person name="Abay S."/>
            <person name="Kayman T."/>
            <person name="Karakaya E."/>
            <person name="Mustak H.K."/>
            <person name="Mustak I.B."/>
            <person name="Bilgin N."/>
            <person name="Duzler A."/>
            <person name="Sahin O."/>
            <person name="Guran O."/>
            <person name="Saticioglu I.B."/>
        </authorList>
    </citation>
    <scope>NUCLEOTIDE SEQUENCE [LARGE SCALE GENOMIC DNA]</scope>
    <source>
        <strain evidence="3">faydin-G24</strain>
    </source>
</reference>
<keyword evidence="1" id="KW-1133">Transmembrane helix</keyword>
<evidence type="ECO:0000313" key="3">
    <source>
        <dbReference type="Proteomes" id="UP000682951"/>
    </source>
</evidence>
<protein>
    <submittedName>
        <fullName evidence="2">LPS export ABC transporter periplasmic protein LptC</fullName>
    </submittedName>
</protein>
<proteinExistence type="predicted"/>